<feature type="domain" description="EF-hand" evidence="1">
    <location>
        <begin position="143"/>
        <end position="167"/>
    </location>
</feature>
<dbReference type="GO" id="GO:0005509">
    <property type="term" value="F:calcium ion binding"/>
    <property type="evidence" value="ECO:0007669"/>
    <property type="project" value="InterPro"/>
</dbReference>
<dbReference type="Gene3D" id="1.10.238.10">
    <property type="entry name" value="EF-hand"/>
    <property type="match status" value="1"/>
</dbReference>
<evidence type="ECO:0000313" key="2">
    <source>
        <dbReference type="EMBL" id="GLZ79973.1"/>
    </source>
</evidence>
<comment type="caution">
    <text evidence="2">The sequence shown here is derived from an EMBL/GenBank/DDBJ whole genome shotgun (WGS) entry which is preliminary data.</text>
</comment>
<dbReference type="RefSeq" id="WP_285665105.1">
    <property type="nucleotide sequence ID" value="NZ_BSTX01000003.1"/>
</dbReference>
<keyword evidence="3" id="KW-1185">Reference proteome</keyword>
<feature type="domain" description="EF-hand" evidence="1">
    <location>
        <begin position="4"/>
        <end position="39"/>
    </location>
</feature>
<dbReference type="Pfam" id="PF13499">
    <property type="entry name" value="EF-hand_7"/>
    <property type="match status" value="1"/>
</dbReference>
<dbReference type="SMART" id="SM00054">
    <property type="entry name" value="EFh"/>
    <property type="match status" value="3"/>
</dbReference>
<sequence>MSDGYQNRLAARFDALDRDGDGAITQADFEAMAREILASAGEPSTSARARRLIEAARTFFEGLSVHTDINMDGRIVKDEFLDAADISLRGNPRGFHQIAQPWAEAVIEIADRDQDGLVTHDEWAITLLAVGVDEELAERLPGLIDADGDGYITAKEILNLAVDFYTEDQALRPEFERAGV</sequence>
<evidence type="ECO:0000313" key="3">
    <source>
        <dbReference type="Proteomes" id="UP001165079"/>
    </source>
</evidence>
<dbReference type="AlphaFoldDB" id="A0A9W6WBD9"/>
<dbReference type="PROSITE" id="PS50222">
    <property type="entry name" value="EF_HAND_2"/>
    <property type="match status" value="3"/>
</dbReference>
<gene>
    <name evidence="2" type="ORF">Afil01_47800</name>
</gene>
<name>A0A9W6WBD9_9ACTN</name>
<evidence type="ECO:0000259" key="1">
    <source>
        <dbReference type="PROSITE" id="PS50222"/>
    </source>
</evidence>
<organism evidence="2 3">
    <name type="scientific">Actinorhabdospora filicis</name>
    <dbReference type="NCBI Taxonomy" id="1785913"/>
    <lineage>
        <taxon>Bacteria</taxon>
        <taxon>Bacillati</taxon>
        <taxon>Actinomycetota</taxon>
        <taxon>Actinomycetes</taxon>
        <taxon>Micromonosporales</taxon>
        <taxon>Micromonosporaceae</taxon>
        <taxon>Actinorhabdospora</taxon>
    </lineage>
</organism>
<dbReference type="EMBL" id="BSTX01000003">
    <property type="protein sequence ID" value="GLZ79973.1"/>
    <property type="molecule type" value="Genomic_DNA"/>
</dbReference>
<protein>
    <submittedName>
        <fullName evidence="2">Calcium-binding protein</fullName>
    </submittedName>
</protein>
<dbReference type="InterPro" id="IPR002048">
    <property type="entry name" value="EF_hand_dom"/>
</dbReference>
<dbReference type="SUPFAM" id="SSF47473">
    <property type="entry name" value="EF-hand"/>
    <property type="match status" value="1"/>
</dbReference>
<dbReference type="InterPro" id="IPR011992">
    <property type="entry name" value="EF-hand-dom_pair"/>
</dbReference>
<dbReference type="Proteomes" id="UP001165079">
    <property type="component" value="Unassembled WGS sequence"/>
</dbReference>
<dbReference type="PROSITE" id="PS00018">
    <property type="entry name" value="EF_HAND_1"/>
    <property type="match status" value="3"/>
</dbReference>
<reference evidence="2" key="1">
    <citation type="submission" date="2023-03" db="EMBL/GenBank/DDBJ databases">
        <title>Actinorhabdospora filicis NBRC 111898.</title>
        <authorList>
            <person name="Ichikawa N."/>
            <person name="Sato H."/>
            <person name="Tonouchi N."/>
        </authorList>
    </citation>
    <scope>NUCLEOTIDE SEQUENCE</scope>
    <source>
        <strain evidence="2">NBRC 111898</strain>
    </source>
</reference>
<feature type="domain" description="EF-hand" evidence="1">
    <location>
        <begin position="98"/>
        <end position="133"/>
    </location>
</feature>
<dbReference type="Pfam" id="PF13202">
    <property type="entry name" value="EF-hand_5"/>
    <property type="match status" value="2"/>
</dbReference>
<proteinExistence type="predicted"/>
<accession>A0A9W6WBD9</accession>
<dbReference type="InterPro" id="IPR018247">
    <property type="entry name" value="EF_Hand_1_Ca_BS"/>
</dbReference>